<organism evidence="1 2">
    <name type="scientific">Ixodes scapularis</name>
    <name type="common">Black-legged tick</name>
    <name type="synonym">Deer tick</name>
    <dbReference type="NCBI Taxonomy" id="6945"/>
    <lineage>
        <taxon>Eukaryota</taxon>
        <taxon>Metazoa</taxon>
        <taxon>Ecdysozoa</taxon>
        <taxon>Arthropoda</taxon>
        <taxon>Chelicerata</taxon>
        <taxon>Arachnida</taxon>
        <taxon>Acari</taxon>
        <taxon>Parasitiformes</taxon>
        <taxon>Ixodida</taxon>
        <taxon>Ixodoidea</taxon>
        <taxon>Ixodidae</taxon>
        <taxon>Ixodinae</taxon>
        <taxon>Ixodes</taxon>
    </lineage>
</organism>
<reference evidence="2" key="1">
    <citation type="submission" date="2008-03" db="EMBL/GenBank/DDBJ databases">
        <title>Annotation of Ixodes scapularis.</title>
        <authorList>
            <consortium name="Ixodes scapularis Genome Project Consortium"/>
            <person name="Caler E."/>
            <person name="Hannick L.I."/>
            <person name="Bidwell S."/>
            <person name="Joardar V."/>
            <person name="Thiagarajan M."/>
            <person name="Amedeo P."/>
            <person name="Galinsky K.J."/>
            <person name="Schobel S."/>
            <person name="Inman J."/>
            <person name="Hostetler J."/>
            <person name="Miller J."/>
            <person name="Hammond M."/>
            <person name="Megy K."/>
            <person name="Lawson D."/>
            <person name="Kodira C."/>
            <person name="Sutton G."/>
            <person name="Meyer J."/>
            <person name="Hill C.A."/>
            <person name="Birren B."/>
            <person name="Nene V."/>
            <person name="Collins F."/>
            <person name="Alarcon-Chaidez F."/>
            <person name="Wikel S."/>
            <person name="Strausberg R."/>
        </authorList>
    </citation>
    <scope>NUCLEOTIDE SEQUENCE [LARGE SCALE GENOMIC DNA]</scope>
    <source>
        <strain evidence="2">Wikel</strain>
    </source>
</reference>
<dbReference type="VEuPathDB" id="VectorBase:ISCP_005388"/>
<protein>
    <recommendedName>
        <fullName evidence="3">Endonuclease/exonuclease/phosphatase domain-containing protein</fullName>
    </recommendedName>
</protein>
<evidence type="ECO:0008006" key="3">
    <source>
        <dbReference type="Google" id="ProtNLM"/>
    </source>
</evidence>
<dbReference type="OrthoDB" id="6779414at2759"/>
<dbReference type="VEuPathDB" id="VectorBase:ISCW004567"/>
<keyword evidence="2" id="KW-1185">Reference proteome</keyword>
<dbReference type="PANTHER" id="PTHR33395">
    <property type="entry name" value="TRANSCRIPTASE, PUTATIVE-RELATED-RELATED"/>
    <property type="match status" value="1"/>
</dbReference>
<dbReference type="PANTHER" id="PTHR33395:SF22">
    <property type="entry name" value="REVERSE TRANSCRIPTASE DOMAIN-CONTAINING PROTEIN"/>
    <property type="match status" value="1"/>
</dbReference>
<name>A0A1S4KUJ0_IXOSC</name>
<dbReference type="Gene3D" id="3.60.10.10">
    <property type="entry name" value="Endonuclease/exonuclease/phosphatase"/>
    <property type="match status" value="1"/>
</dbReference>
<dbReference type="InParanoid" id="A0A1S4KUJ0"/>
<dbReference type="AlphaFoldDB" id="A0A1S4KUJ0"/>
<evidence type="ECO:0000313" key="2">
    <source>
        <dbReference type="Proteomes" id="UP000001555"/>
    </source>
</evidence>
<dbReference type="EnsemblMetazoa" id="ISCW004567-RA">
    <property type="protein sequence ID" value="ISCW004567-PA"/>
    <property type="gene ID" value="ISCW004567"/>
</dbReference>
<proteinExistence type="predicted"/>
<dbReference type="InterPro" id="IPR036691">
    <property type="entry name" value="Endo/exonu/phosph_ase_sf"/>
</dbReference>
<dbReference type="Proteomes" id="UP000001555">
    <property type="component" value="Unassembled WGS sequence"/>
</dbReference>
<reference evidence="1" key="2">
    <citation type="submission" date="2020-05" db="UniProtKB">
        <authorList>
            <consortium name="EnsemblMetazoa"/>
        </authorList>
    </citation>
    <scope>IDENTIFICATION</scope>
    <source>
        <strain evidence="1">wikel</strain>
    </source>
</reference>
<dbReference type="SUPFAM" id="SSF56219">
    <property type="entry name" value="DNase I-like"/>
    <property type="match status" value="1"/>
</dbReference>
<dbReference type="VEuPathDB" id="VectorBase:ISCI014310"/>
<accession>A0A1S4KUJ0</accession>
<sequence>FQLLNINARSLLNKSVDLEHVGIEQEPEVIVVTDTWLHSDIQDNEVCPPGYNIIQNENCGRGANVAIVVDRRLKCTVLQHPPGTESVWCKVHLEAQEVNIGKVYRPPRAKVAVVDKMNDFMFEFRIQHKNVVIAGDLNIPGVIWDQMLPG</sequence>
<evidence type="ECO:0000313" key="1">
    <source>
        <dbReference type="EnsemblMetazoa" id="ISCW004567-PA"/>
    </source>
</evidence>
<dbReference type="EMBL" id="ABJB010880585">
    <property type="status" value="NOT_ANNOTATED_CDS"/>
    <property type="molecule type" value="Genomic_DNA"/>
</dbReference>